<dbReference type="Proteomes" id="UP000250043">
    <property type="component" value="Unassembled WGS sequence"/>
</dbReference>
<dbReference type="AlphaFoldDB" id="A0A8E2AWZ3"/>
<sequence>MADEFRGKSNEQIAKEQDMDLQEKSIYTVPRTFHPAGETVLAMESGQVGGVNESGVENFPKTRGMPQIAVGRTGQTGGGTNPQWIPPEEGGDERTGGSLSTEFEGPLEE</sequence>
<keyword evidence="3" id="KW-1185">Reference proteome</keyword>
<proteinExistence type="predicted"/>
<protein>
    <submittedName>
        <fullName evidence="2">Uncharacterized protein</fullName>
    </submittedName>
</protein>
<name>A0A8E2AWZ3_9APHY</name>
<evidence type="ECO:0000313" key="3">
    <source>
        <dbReference type="Proteomes" id="UP000250043"/>
    </source>
</evidence>
<evidence type="ECO:0000313" key="2">
    <source>
        <dbReference type="EMBL" id="OCH89627.1"/>
    </source>
</evidence>
<reference evidence="2 3" key="1">
    <citation type="submission" date="2016-07" db="EMBL/GenBank/DDBJ databases">
        <title>Draft genome of the white-rot fungus Obba rivulosa 3A-2.</title>
        <authorList>
            <consortium name="DOE Joint Genome Institute"/>
            <person name="Miettinen O."/>
            <person name="Riley R."/>
            <person name="Acob R."/>
            <person name="Barry K."/>
            <person name="Cullen D."/>
            <person name="De Vries R."/>
            <person name="Hainaut M."/>
            <person name="Hatakka A."/>
            <person name="Henrissat B."/>
            <person name="Hilden K."/>
            <person name="Kuo R."/>
            <person name="Labutti K."/>
            <person name="Lipzen A."/>
            <person name="Makela M.R."/>
            <person name="Sandor L."/>
            <person name="Spatafora J.W."/>
            <person name="Grigoriev I.V."/>
            <person name="Hibbett D.S."/>
        </authorList>
    </citation>
    <scope>NUCLEOTIDE SEQUENCE [LARGE SCALE GENOMIC DNA]</scope>
    <source>
        <strain evidence="2 3">3A-2</strain>
    </source>
</reference>
<gene>
    <name evidence="2" type="ORF">OBBRIDRAFT_794044</name>
</gene>
<evidence type="ECO:0000256" key="1">
    <source>
        <dbReference type="SAM" id="MobiDB-lite"/>
    </source>
</evidence>
<dbReference type="OrthoDB" id="3233932at2759"/>
<feature type="region of interest" description="Disordered" evidence="1">
    <location>
        <begin position="1"/>
        <end position="22"/>
    </location>
</feature>
<organism evidence="2 3">
    <name type="scientific">Obba rivulosa</name>
    <dbReference type="NCBI Taxonomy" id="1052685"/>
    <lineage>
        <taxon>Eukaryota</taxon>
        <taxon>Fungi</taxon>
        <taxon>Dikarya</taxon>
        <taxon>Basidiomycota</taxon>
        <taxon>Agaricomycotina</taxon>
        <taxon>Agaricomycetes</taxon>
        <taxon>Polyporales</taxon>
        <taxon>Gelatoporiaceae</taxon>
        <taxon>Obba</taxon>
    </lineage>
</organism>
<dbReference type="EMBL" id="KV722422">
    <property type="protein sequence ID" value="OCH89627.1"/>
    <property type="molecule type" value="Genomic_DNA"/>
</dbReference>
<accession>A0A8E2AWZ3</accession>
<feature type="region of interest" description="Disordered" evidence="1">
    <location>
        <begin position="48"/>
        <end position="109"/>
    </location>
</feature>